<protein>
    <submittedName>
        <fullName evidence="3">Uncharacterized protein</fullName>
    </submittedName>
</protein>
<comment type="caution">
    <text evidence="3">The sequence shown here is derived from an EMBL/GenBank/DDBJ whole genome shotgun (WGS) entry which is preliminary data.</text>
</comment>
<dbReference type="Proteomes" id="UP001153069">
    <property type="component" value="Unassembled WGS sequence"/>
</dbReference>
<evidence type="ECO:0000256" key="2">
    <source>
        <dbReference type="SAM" id="MobiDB-lite"/>
    </source>
</evidence>
<accession>A0A9N8EQH5</accession>
<keyword evidence="1" id="KW-0175">Coiled coil</keyword>
<feature type="region of interest" description="Disordered" evidence="2">
    <location>
        <begin position="1"/>
        <end position="45"/>
    </location>
</feature>
<evidence type="ECO:0000313" key="3">
    <source>
        <dbReference type="EMBL" id="CAB9524928.1"/>
    </source>
</evidence>
<dbReference type="EMBL" id="CAICTM010001604">
    <property type="protein sequence ID" value="CAB9524928.1"/>
    <property type="molecule type" value="Genomic_DNA"/>
</dbReference>
<keyword evidence="4" id="KW-1185">Reference proteome</keyword>
<organism evidence="3 4">
    <name type="scientific">Seminavis robusta</name>
    <dbReference type="NCBI Taxonomy" id="568900"/>
    <lineage>
        <taxon>Eukaryota</taxon>
        <taxon>Sar</taxon>
        <taxon>Stramenopiles</taxon>
        <taxon>Ochrophyta</taxon>
        <taxon>Bacillariophyta</taxon>
        <taxon>Bacillariophyceae</taxon>
        <taxon>Bacillariophycidae</taxon>
        <taxon>Naviculales</taxon>
        <taxon>Naviculaceae</taxon>
        <taxon>Seminavis</taxon>
    </lineage>
</organism>
<feature type="compositionally biased region" description="Basic residues" evidence="2">
    <location>
        <begin position="18"/>
        <end position="28"/>
    </location>
</feature>
<dbReference type="AlphaFoldDB" id="A0A9N8EQH5"/>
<reference evidence="3" key="1">
    <citation type="submission" date="2020-06" db="EMBL/GenBank/DDBJ databases">
        <authorList>
            <consortium name="Plant Systems Biology data submission"/>
        </authorList>
    </citation>
    <scope>NUCLEOTIDE SEQUENCE</scope>
    <source>
        <strain evidence="3">D6</strain>
    </source>
</reference>
<name>A0A9N8EQH5_9STRA</name>
<gene>
    <name evidence="3" type="ORF">SEMRO_1606_G285460.1</name>
</gene>
<evidence type="ECO:0000313" key="4">
    <source>
        <dbReference type="Proteomes" id="UP001153069"/>
    </source>
</evidence>
<sequence length="279" mass="32664">MTLRNLFRQASAKALSSMKKKKSRRSSKEKKAQEQQKPTSHTCFDEDLSQTHVESEVEQTDSCCPTTTSSEVFAKACSFFGEELQIVRDNERITKVTLQDFIERYEREDLLALTDIVRTSTRRWKTLKFVETIDGTNYRRWQFRKDNLRRALEQAIQESPQEENKKFPIAFQEHLKIDMDEMTREGIVNVLKEVQKNRYVTSISIEGFLTYQNVESVVGPLVRLLTKGDRRWKDVVLRVSFDGDATLDYPQWDMKVTMAKVRLEEVSHNLRVPIGFHIC</sequence>
<feature type="coiled-coil region" evidence="1">
    <location>
        <begin position="138"/>
        <end position="165"/>
    </location>
</feature>
<proteinExistence type="predicted"/>
<evidence type="ECO:0000256" key="1">
    <source>
        <dbReference type="SAM" id="Coils"/>
    </source>
</evidence>